<accession>A0A5A5R651</accession>
<dbReference type="InterPro" id="IPR035069">
    <property type="entry name" value="TTHA1013/TTHA0281-like"/>
</dbReference>
<evidence type="ECO:0000313" key="3">
    <source>
        <dbReference type="Proteomes" id="UP000323569"/>
    </source>
</evidence>
<proteinExistence type="predicted"/>
<dbReference type="EMBL" id="BHVO01000002">
    <property type="protein sequence ID" value="GCA68687.1"/>
    <property type="molecule type" value="Genomic_DNA"/>
</dbReference>
<protein>
    <recommendedName>
        <fullName evidence="1">HicB-like antitoxin of toxin-antitoxin system domain-containing protein</fullName>
    </recommendedName>
</protein>
<dbReference type="AlphaFoldDB" id="A0A5A5R651"/>
<dbReference type="PROSITE" id="PS51257">
    <property type="entry name" value="PROKAR_LIPOPROTEIN"/>
    <property type="match status" value="1"/>
</dbReference>
<dbReference type="SUPFAM" id="SSF143100">
    <property type="entry name" value="TTHA1013/TTHA0281-like"/>
    <property type="match status" value="1"/>
</dbReference>
<gene>
    <name evidence="2" type="ORF">MiYa_00202</name>
</gene>
<dbReference type="Proteomes" id="UP000323569">
    <property type="component" value="Unassembled WGS sequence"/>
</dbReference>
<name>A0A5A5R651_MICAE</name>
<evidence type="ECO:0000259" key="1">
    <source>
        <dbReference type="Pfam" id="PF15919"/>
    </source>
</evidence>
<dbReference type="Gene3D" id="3.30.160.250">
    <property type="match status" value="1"/>
</dbReference>
<reference evidence="2 3" key="1">
    <citation type="submission" date="2018-09" db="EMBL/GenBank/DDBJ databases">
        <title>Evolutionary history of phycoerythrin pigmentation in the water bloom-forming cyanobacterium Microcystis aeruginosa.</title>
        <authorList>
            <person name="Tanabe Y."/>
            <person name="Tanabe Y."/>
            <person name="Yamaguchi H."/>
        </authorList>
    </citation>
    <scope>NUCLEOTIDE SEQUENCE [LARGE SCALE GENOMIC DNA]</scope>
    <source>
        <strain evidence="2 3">NIES-2519</strain>
    </source>
</reference>
<sequence>MNIKVVVWQEDDVWCANVPALSGCHTWAENYDDLMVMVKEAIEGWLEVSYEKNYLKFKSVPFSRRLNYN</sequence>
<comment type="caution">
    <text evidence="2">The sequence shown here is derived from an EMBL/GenBank/DDBJ whole genome shotgun (WGS) entry which is preliminary data.</text>
</comment>
<dbReference type="InterPro" id="IPR031807">
    <property type="entry name" value="HicB-like"/>
</dbReference>
<dbReference type="Pfam" id="PF15919">
    <property type="entry name" value="HicB_lk_antitox"/>
    <property type="match status" value="1"/>
</dbReference>
<dbReference type="RefSeq" id="WP_149978742.1">
    <property type="nucleotide sequence ID" value="NZ_BHVO01000002.1"/>
</dbReference>
<evidence type="ECO:0000313" key="2">
    <source>
        <dbReference type="EMBL" id="GCA68687.1"/>
    </source>
</evidence>
<feature type="domain" description="HicB-like antitoxin of toxin-antitoxin system" evidence="1">
    <location>
        <begin position="9"/>
        <end position="54"/>
    </location>
</feature>
<organism evidence="2 3">
    <name type="scientific">Microcystis aeruginosa NIES-2519</name>
    <dbReference type="NCBI Taxonomy" id="2303981"/>
    <lineage>
        <taxon>Bacteria</taxon>
        <taxon>Bacillati</taxon>
        <taxon>Cyanobacteriota</taxon>
        <taxon>Cyanophyceae</taxon>
        <taxon>Oscillatoriophycideae</taxon>
        <taxon>Chroococcales</taxon>
        <taxon>Microcystaceae</taxon>
        <taxon>Microcystis</taxon>
    </lineage>
</organism>